<evidence type="ECO:0000259" key="2">
    <source>
        <dbReference type="Pfam" id="PF12705"/>
    </source>
</evidence>
<evidence type="ECO:0000313" key="3">
    <source>
        <dbReference type="EMBL" id="HJD97379.1"/>
    </source>
</evidence>
<dbReference type="InterPro" id="IPR011604">
    <property type="entry name" value="PDDEXK-like_dom_sf"/>
</dbReference>
<dbReference type="Pfam" id="PF12705">
    <property type="entry name" value="PDDEXK_1"/>
    <property type="match status" value="1"/>
</dbReference>
<name>A0A921AWY3_9BACT</name>
<gene>
    <name evidence="3" type="ORF">K8W16_07015</name>
</gene>
<accession>A0A921AWY3</accession>
<feature type="compositionally biased region" description="Basic and acidic residues" evidence="1">
    <location>
        <begin position="585"/>
        <end position="599"/>
    </location>
</feature>
<evidence type="ECO:0000256" key="1">
    <source>
        <dbReference type="SAM" id="MobiDB-lite"/>
    </source>
</evidence>
<sequence length="920" mass="102379">MKVILGRYMDGGAWPDAITAFSGGKKAVGGVNLCGPAGFLSLMKEKLGLPVPDIHGSCRIAAWQSFLEKRLSVSTEEKGLFYAESFRADSWNTAKRLLQMRDELKSAGALEGDAAALNAYAEECTARDLPRLAECFRLEELHRKNPVPGQADLLRLVLDELRFLAEGTEPSFPPAAALSLVELATPERHWQKPWQEMFGLLRLCGTRVEELPSPALALPEPPTAEAISILPVFAKGGHVDLSAANLPEAAEALAAALRARFDEGSHGRTVILRAENSMELDGALERHGLPDTGCRNRSTARPFVQLLPLYLRLQLLPFDPENLRQFLLLPVSPLDAALRRNVLHALQHNEFAPWSDGFASWPKRWQEAFSEEEKTPLGQKQAAEWICPSRRVPVGSSIRCGDIVASAKKLELWAEKQARPPLPRTAELCRRLIAAVQSLSSDLSPLTFEKLLDAVLGEGENGAEQRPAAPWAVINNPGQLWGQVDTLIWWDFTDDGSALRDSSFWSDEEHLWLESRACPPADVALDRRARTFAMTAPFFFARRVITITPRFHGSEESLPHPLRALMPEERATRIRASSALLGRGEEEHPFFTPAGREKLSPPPPPSPWNEHKGRRLEAPKNISPSVLESLLACPAAWYFREVLGLDAEHTALSPEAVACGNLAHEIMEGLLREMPGTEDQRTPEELRGHILVRIAERVQDRAARLALPEYEVLRGNMADRLKRSFLTFRARLKKEGLIFLDSERTYRAELGGTTCTGRYDLMLGRKGSDVPCVVADMKWSRRKVYKEQIEEGRAVQLAAYGYLLAHGRRVLPGKNDEKGLAPPAPVRLENAWFFLLPEARIHASETPLEEHWQRVASEWDTLCADLEAGRLRLIRKEASAAQEEPSGGKTSDSENICTWCAYKRLCGRTSAKKDAMEEPA</sequence>
<protein>
    <submittedName>
        <fullName evidence="3">PD-(D/E)XK nuclease family protein</fullName>
    </submittedName>
</protein>
<feature type="region of interest" description="Disordered" evidence="1">
    <location>
        <begin position="585"/>
        <end position="613"/>
    </location>
</feature>
<organism evidence="3 4">
    <name type="scientific">Mailhella massiliensis</name>
    <dbReference type="NCBI Taxonomy" id="1903261"/>
    <lineage>
        <taxon>Bacteria</taxon>
        <taxon>Pseudomonadati</taxon>
        <taxon>Thermodesulfobacteriota</taxon>
        <taxon>Desulfovibrionia</taxon>
        <taxon>Desulfovibrionales</taxon>
        <taxon>Desulfovibrionaceae</taxon>
        <taxon>Mailhella</taxon>
    </lineage>
</organism>
<proteinExistence type="predicted"/>
<dbReference type="EMBL" id="DYZA01000142">
    <property type="protein sequence ID" value="HJD97379.1"/>
    <property type="molecule type" value="Genomic_DNA"/>
</dbReference>
<dbReference type="Proteomes" id="UP000698963">
    <property type="component" value="Unassembled WGS sequence"/>
</dbReference>
<dbReference type="Gene3D" id="3.90.320.10">
    <property type="match status" value="1"/>
</dbReference>
<reference evidence="3" key="1">
    <citation type="journal article" date="2021" name="PeerJ">
        <title>Extensive microbial diversity within the chicken gut microbiome revealed by metagenomics and culture.</title>
        <authorList>
            <person name="Gilroy R."/>
            <person name="Ravi A."/>
            <person name="Getino M."/>
            <person name="Pursley I."/>
            <person name="Horton D.L."/>
            <person name="Alikhan N.F."/>
            <person name="Baker D."/>
            <person name="Gharbi K."/>
            <person name="Hall N."/>
            <person name="Watson M."/>
            <person name="Adriaenssens E.M."/>
            <person name="Foster-Nyarko E."/>
            <person name="Jarju S."/>
            <person name="Secka A."/>
            <person name="Antonio M."/>
            <person name="Oren A."/>
            <person name="Chaudhuri R.R."/>
            <person name="La Ragione R."/>
            <person name="Hildebrand F."/>
            <person name="Pallen M.J."/>
        </authorList>
    </citation>
    <scope>NUCLEOTIDE SEQUENCE</scope>
    <source>
        <strain evidence="3">ChiGjej2B2-19336</strain>
    </source>
</reference>
<feature type="domain" description="PD-(D/E)XK endonuclease-like" evidence="2">
    <location>
        <begin position="622"/>
        <end position="906"/>
    </location>
</feature>
<reference evidence="3" key="2">
    <citation type="submission" date="2021-09" db="EMBL/GenBank/DDBJ databases">
        <authorList>
            <person name="Gilroy R."/>
        </authorList>
    </citation>
    <scope>NUCLEOTIDE SEQUENCE</scope>
    <source>
        <strain evidence="3">ChiGjej2B2-19336</strain>
    </source>
</reference>
<dbReference type="InterPro" id="IPR038726">
    <property type="entry name" value="PDDEXK_AddAB-type"/>
</dbReference>
<dbReference type="AlphaFoldDB" id="A0A921AWY3"/>
<evidence type="ECO:0000313" key="4">
    <source>
        <dbReference type="Proteomes" id="UP000698963"/>
    </source>
</evidence>
<dbReference type="RefSeq" id="WP_304122431.1">
    <property type="nucleotide sequence ID" value="NZ_DYZA01000142.1"/>
</dbReference>
<comment type="caution">
    <text evidence="3">The sequence shown here is derived from an EMBL/GenBank/DDBJ whole genome shotgun (WGS) entry which is preliminary data.</text>
</comment>